<evidence type="ECO:0000313" key="7">
    <source>
        <dbReference type="EMBL" id="CAF4198727.1"/>
    </source>
</evidence>
<dbReference type="Proteomes" id="UP000682733">
    <property type="component" value="Unassembled WGS sequence"/>
</dbReference>
<keyword evidence="4" id="KW-0720">Serine protease</keyword>
<dbReference type="Proteomes" id="UP000677228">
    <property type="component" value="Unassembled WGS sequence"/>
</dbReference>
<name>A0A815VTG8_9BILA</name>
<evidence type="ECO:0000256" key="3">
    <source>
        <dbReference type="ARBA" id="ARBA00022801"/>
    </source>
</evidence>
<organism evidence="6 9">
    <name type="scientific">Didymodactylos carnosus</name>
    <dbReference type="NCBI Taxonomy" id="1234261"/>
    <lineage>
        <taxon>Eukaryota</taxon>
        <taxon>Metazoa</taxon>
        <taxon>Spiralia</taxon>
        <taxon>Gnathifera</taxon>
        <taxon>Rotifera</taxon>
        <taxon>Eurotatoria</taxon>
        <taxon>Bdelloidea</taxon>
        <taxon>Philodinida</taxon>
        <taxon>Philodinidae</taxon>
        <taxon>Didymodactylos</taxon>
    </lineage>
</organism>
<evidence type="ECO:0000313" key="6">
    <source>
        <dbReference type="EMBL" id="CAF1533042.1"/>
    </source>
</evidence>
<proteinExistence type="inferred from homology"/>
<dbReference type="OrthoDB" id="4666063at2759"/>
<protein>
    <submittedName>
        <fullName evidence="6">Uncharacterized protein</fullName>
    </submittedName>
</protein>
<dbReference type="Proteomes" id="UP000663829">
    <property type="component" value="Unassembled WGS sequence"/>
</dbReference>
<keyword evidence="9" id="KW-1185">Reference proteome</keyword>
<evidence type="ECO:0000313" key="5">
    <source>
        <dbReference type="EMBL" id="CAF1391045.1"/>
    </source>
</evidence>
<evidence type="ECO:0000256" key="1">
    <source>
        <dbReference type="ARBA" id="ARBA00006534"/>
    </source>
</evidence>
<evidence type="ECO:0000313" key="8">
    <source>
        <dbReference type="EMBL" id="CAF4392520.1"/>
    </source>
</evidence>
<dbReference type="InterPro" id="IPR005320">
    <property type="entry name" value="Peptidase_S51"/>
</dbReference>
<dbReference type="Gene3D" id="3.40.50.880">
    <property type="match status" value="1"/>
</dbReference>
<dbReference type="Proteomes" id="UP000681722">
    <property type="component" value="Unassembled WGS sequence"/>
</dbReference>
<dbReference type="EMBL" id="CAJNOQ010024982">
    <property type="protein sequence ID" value="CAF1533042.1"/>
    <property type="molecule type" value="Genomic_DNA"/>
</dbReference>
<dbReference type="AlphaFoldDB" id="A0A815VTG8"/>
<dbReference type="GO" id="GO:0006508">
    <property type="term" value="P:proteolysis"/>
    <property type="evidence" value="ECO:0007669"/>
    <property type="project" value="UniProtKB-KW"/>
</dbReference>
<comment type="similarity">
    <text evidence="1">Belongs to the peptidase S51 family.</text>
</comment>
<comment type="caution">
    <text evidence="6">The sequence shown here is derived from an EMBL/GenBank/DDBJ whole genome shotgun (WGS) entry which is preliminary data.</text>
</comment>
<evidence type="ECO:0000256" key="4">
    <source>
        <dbReference type="ARBA" id="ARBA00022825"/>
    </source>
</evidence>
<dbReference type="EMBL" id="CAJOBA010047229">
    <property type="protein sequence ID" value="CAF4198727.1"/>
    <property type="molecule type" value="Genomic_DNA"/>
</dbReference>
<evidence type="ECO:0000256" key="2">
    <source>
        <dbReference type="ARBA" id="ARBA00022670"/>
    </source>
</evidence>
<reference evidence="6" key="1">
    <citation type="submission" date="2021-02" db="EMBL/GenBank/DDBJ databases">
        <authorList>
            <person name="Nowell W R."/>
        </authorList>
    </citation>
    <scope>NUCLEOTIDE SEQUENCE</scope>
</reference>
<dbReference type="SUPFAM" id="SSF52317">
    <property type="entry name" value="Class I glutamine amidotransferase-like"/>
    <property type="match status" value="1"/>
</dbReference>
<sequence>MSSFRWELEQPYQCLKNEYSSRRRRIAMMGGGCNQEVTFTWLCDKINDAQVVVLRASPGMDYTDWIKSHCPNVHLVETILTMSREDAYNTNLVNTLMRADVVLIDGGAQSNYIDFWQNTPLQDVLNAAILNGVPIGGVSAGLAILGDYIFSLEKRYGVTDPLRSSDILMNPYNPQIRIR</sequence>
<dbReference type="EMBL" id="CAJOBC010090573">
    <property type="protein sequence ID" value="CAF4392520.1"/>
    <property type="molecule type" value="Genomic_DNA"/>
</dbReference>
<keyword evidence="2" id="KW-0645">Protease</keyword>
<dbReference type="InterPro" id="IPR029062">
    <property type="entry name" value="Class_I_gatase-like"/>
</dbReference>
<keyword evidence="3" id="KW-0378">Hydrolase</keyword>
<evidence type="ECO:0000313" key="9">
    <source>
        <dbReference type="Proteomes" id="UP000663829"/>
    </source>
</evidence>
<gene>
    <name evidence="6" type="ORF">GPM918_LOCUS38167</name>
    <name evidence="5" type="ORF">OVA965_LOCUS32576</name>
    <name evidence="8" type="ORF">SRO942_LOCUS38971</name>
    <name evidence="7" type="ORF">TMI583_LOCUS33439</name>
</gene>
<dbReference type="Pfam" id="PF03575">
    <property type="entry name" value="Peptidase_S51"/>
    <property type="match status" value="1"/>
</dbReference>
<dbReference type="EMBL" id="CAJNOK010025520">
    <property type="protein sequence ID" value="CAF1391045.1"/>
    <property type="molecule type" value="Genomic_DNA"/>
</dbReference>
<dbReference type="GO" id="GO:0008236">
    <property type="term" value="F:serine-type peptidase activity"/>
    <property type="evidence" value="ECO:0007669"/>
    <property type="project" value="UniProtKB-KW"/>
</dbReference>
<accession>A0A815VTG8</accession>